<keyword evidence="3" id="KW-1185">Reference proteome</keyword>
<evidence type="ECO:0000256" key="1">
    <source>
        <dbReference type="SAM" id="MobiDB-lite"/>
    </source>
</evidence>
<name>A0AAE1D9W2_9GAST</name>
<feature type="region of interest" description="Disordered" evidence="1">
    <location>
        <begin position="26"/>
        <end position="47"/>
    </location>
</feature>
<organism evidence="2 3">
    <name type="scientific">Elysia crispata</name>
    <name type="common">lettuce slug</name>
    <dbReference type="NCBI Taxonomy" id="231223"/>
    <lineage>
        <taxon>Eukaryota</taxon>
        <taxon>Metazoa</taxon>
        <taxon>Spiralia</taxon>
        <taxon>Lophotrochozoa</taxon>
        <taxon>Mollusca</taxon>
        <taxon>Gastropoda</taxon>
        <taxon>Heterobranchia</taxon>
        <taxon>Euthyneura</taxon>
        <taxon>Panpulmonata</taxon>
        <taxon>Sacoglossa</taxon>
        <taxon>Placobranchoidea</taxon>
        <taxon>Plakobranchidae</taxon>
        <taxon>Elysia</taxon>
    </lineage>
</organism>
<accession>A0AAE1D9W2</accession>
<gene>
    <name evidence="2" type="ORF">RRG08_027635</name>
</gene>
<dbReference type="EMBL" id="JAWDGP010004629">
    <property type="protein sequence ID" value="KAK3762854.1"/>
    <property type="molecule type" value="Genomic_DNA"/>
</dbReference>
<evidence type="ECO:0000313" key="2">
    <source>
        <dbReference type="EMBL" id="KAK3762854.1"/>
    </source>
</evidence>
<feature type="non-terminal residue" evidence="2">
    <location>
        <position position="1"/>
    </location>
</feature>
<dbReference type="Proteomes" id="UP001283361">
    <property type="component" value="Unassembled WGS sequence"/>
</dbReference>
<reference evidence="2" key="1">
    <citation type="journal article" date="2023" name="G3 (Bethesda)">
        <title>A reference genome for the long-term kleptoplast-retaining sea slug Elysia crispata morphotype clarki.</title>
        <authorList>
            <person name="Eastman K.E."/>
            <person name="Pendleton A.L."/>
            <person name="Shaikh M.A."/>
            <person name="Suttiyut T."/>
            <person name="Ogas R."/>
            <person name="Tomko P."/>
            <person name="Gavelis G."/>
            <person name="Widhalm J.R."/>
            <person name="Wisecaver J.H."/>
        </authorList>
    </citation>
    <scope>NUCLEOTIDE SEQUENCE</scope>
    <source>
        <strain evidence="2">ECLA1</strain>
    </source>
</reference>
<protein>
    <submittedName>
        <fullName evidence="2">Uncharacterized protein</fullName>
    </submittedName>
</protein>
<sequence length="98" mass="10444">QHAALNLPSPPAAHISPEPPKACVNSLEVPGTVPDKSAGKHHTDPLTATRTKADKCVNFHALNGSQVAFGSELPLVYVNRKQAKVTVTVVMRTYFESG</sequence>
<dbReference type="AlphaFoldDB" id="A0AAE1D9W2"/>
<evidence type="ECO:0000313" key="3">
    <source>
        <dbReference type="Proteomes" id="UP001283361"/>
    </source>
</evidence>
<comment type="caution">
    <text evidence="2">The sequence shown here is derived from an EMBL/GenBank/DDBJ whole genome shotgun (WGS) entry which is preliminary data.</text>
</comment>
<proteinExistence type="predicted"/>